<dbReference type="Proteomes" id="UP001054945">
    <property type="component" value="Unassembled WGS sequence"/>
</dbReference>
<reference evidence="2 3" key="1">
    <citation type="submission" date="2021-06" db="EMBL/GenBank/DDBJ databases">
        <title>Caerostris extrusa draft genome.</title>
        <authorList>
            <person name="Kono N."/>
            <person name="Arakawa K."/>
        </authorList>
    </citation>
    <scope>NUCLEOTIDE SEQUENCE [LARGE SCALE GENOMIC DNA]</scope>
</reference>
<feature type="region of interest" description="Disordered" evidence="1">
    <location>
        <begin position="1"/>
        <end position="24"/>
    </location>
</feature>
<proteinExistence type="predicted"/>
<organism evidence="2 3">
    <name type="scientific">Caerostris extrusa</name>
    <name type="common">Bark spider</name>
    <name type="synonym">Caerostris bankana</name>
    <dbReference type="NCBI Taxonomy" id="172846"/>
    <lineage>
        <taxon>Eukaryota</taxon>
        <taxon>Metazoa</taxon>
        <taxon>Ecdysozoa</taxon>
        <taxon>Arthropoda</taxon>
        <taxon>Chelicerata</taxon>
        <taxon>Arachnida</taxon>
        <taxon>Araneae</taxon>
        <taxon>Araneomorphae</taxon>
        <taxon>Entelegynae</taxon>
        <taxon>Araneoidea</taxon>
        <taxon>Araneidae</taxon>
        <taxon>Caerostris</taxon>
    </lineage>
</organism>
<feature type="region of interest" description="Disordered" evidence="1">
    <location>
        <begin position="163"/>
        <end position="193"/>
    </location>
</feature>
<evidence type="ECO:0000313" key="2">
    <source>
        <dbReference type="EMBL" id="GIZ01485.1"/>
    </source>
</evidence>
<gene>
    <name evidence="2" type="ORF">CEXT_722191</name>
</gene>
<accession>A0AAV4Y3B1</accession>
<sequence>MALKSSTCLSIKEHSGRESHQPGQGTIYKMIGEWEQTAGRRTLRTQFFENSRDLSILADNRFSFSRRLGKGESRGVFLYPRGKSTRAEMSLKSSTCLSIKEHLGRKSHQPGQEMIYKMIGGWEVDSGFRNKEWSNHETVKTLSDGQPSSFYRQSRMHLATLGPRDCHTHNRALSPLLPESLKDESMTATPTPP</sequence>
<comment type="caution">
    <text evidence="2">The sequence shown here is derived from an EMBL/GenBank/DDBJ whole genome shotgun (WGS) entry which is preliminary data.</text>
</comment>
<dbReference type="AlphaFoldDB" id="A0AAV4Y3B1"/>
<dbReference type="EMBL" id="BPLR01018676">
    <property type="protein sequence ID" value="GIZ01485.1"/>
    <property type="molecule type" value="Genomic_DNA"/>
</dbReference>
<name>A0AAV4Y3B1_CAEEX</name>
<evidence type="ECO:0000313" key="3">
    <source>
        <dbReference type="Proteomes" id="UP001054945"/>
    </source>
</evidence>
<keyword evidence="3" id="KW-1185">Reference proteome</keyword>
<evidence type="ECO:0000256" key="1">
    <source>
        <dbReference type="SAM" id="MobiDB-lite"/>
    </source>
</evidence>
<protein>
    <submittedName>
        <fullName evidence="2">Uncharacterized protein</fullName>
    </submittedName>
</protein>
<feature type="compositionally biased region" description="Basic and acidic residues" evidence="1">
    <location>
        <begin position="11"/>
        <end position="20"/>
    </location>
</feature>